<dbReference type="EMBL" id="UYYB01102726">
    <property type="protein sequence ID" value="VDM78711.1"/>
    <property type="molecule type" value="Genomic_DNA"/>
</dbReference>
<evidence type="ECO:0000256" key="2">
    <source>
        <dbReference type="ARBA" id="ARBA00009166"/>
    </source>
</evidence>
<comment type="subcellular location">
    <subcellularLocation>
        <location evidence="1">Membrane</location>
        <topology evidence="1">Multi-pass membrane protein</topology>
    </subcellularLocation>
</comment>
<dbReference type="AlphaFoldDB" id="A0A3P7J0P7"/>
<gene>
    <name evidence="7" type="ORF">SVUK_LOCUS13709</name>
</gene>
<dbReference type="OrthoDB" id="5843445at2759"/>
<feature type="transmembrane region" description="Helical" evidence="6">
    <location>
        <begin position="273"/>
        <end position="298"/>
    </location>
</feature>
<evidence type="ECO:0000256" key="1">
    <source>
        <dbReference type="ARBA" id="ARBA00004141"/>
    </source>
</evidence>
<evidence type="ECO:0008006" key="9">
    <source>
        <dbReference type="Google" id="ProtNLM"/>
    </source>
</evidence>
<dbReference type="InterPro" id="IPR019428">
    <property type="entry name" value="7TM_GPCR_serpentine_rcpt_Str"/>
</dbReference>
<dbReference type="PANTHER" id="PTHR22945">
    <property type="entry name" value="SERPENTINE RECEPTOR, CLASS D DELTA"/>
    <property type="match status" value="1"/>
</dbReference>
<dbReference type="Pfam" id="PF10317">
    <property type="entry name" value="7TM_GPCR_Srd"/>
    <property type="match status" value="1"/>
</dbReference>
<keyword evidence="3 6" id="KW-0812">Transmembrane</keyword>
<keyword evidence="5 6" id="KW-0472">Membrane</keyword>
<dbReference type="PANTHER" id="PTHR22945:SF92">
    <property type="entry name" value="G PROTEIN-COUPLED RECEPTOR"/>
    <property type="match status" value="1"/>
</dbReference>
<evidence type="ECO:0000256" key="5">
    <source>
        <dbReference type="ARBA" id="ARBA00023136"/>
    </source>
</evidence>
<feature type="transmembrane region" description="Helical" evidence="6">
    <location>
        <begin position="228"/>
        <end position="253"/>
    </location>
</feature>
<evidence type="ECO:0000256" key="4">
    <source>
        <dbReference type="ARBA" id="ARBA00022989"/>
    </source>
</evidence>
<comment type="similarity">
    <text evidence="2">Belongs to the nematode receptor-like protein srd family.</text>
</comment>
<dbReference type="GO" id="GO:0016020">
    <property type="term" value="C:membrane"/>
    <property type="evidence" value="ECO:0007669"/>
    <property type="project" value="UniProtKB-SubCell"/>
</dbReference>
<name>A0A3P7J0P7_STRVU</name>
<dbReference type="Proteomes" id="UP000270094">
    <property type="component" value="Unassembled WGS sequence"/>
</dbReference>
<feature type="transmembrane region" description="Helical" evidence="6">
    <location>
        <begin position="38"/>
        <end position="59"/>
    </location>
</feature>
<proteinExistence type="inferred from homology"/>
<protein>
    <recommendedName>
        <fullName evidence="9">G protein-coupled receptor</fullName>
    </recommendedName>
</protein>
<keyword evidence="8" id="KW-1185">Reference proteome</keyword>
<dbReference type="Pfam" id="PF10326">
    <property type="entry name" value="7TM_GPCR_Str"/>
    <property type="match status" value="1"/>
</dbReference>
<evidence type="ECO:0000256" key="3">
    <source>
        <dbReference type="ARBA" id="ARBA00022692"/>
    </source>
</evidence>
<reference evidence="7 8" key="1">
    <citation type="submission" date="2018-11" db="EMBL/GenBank/DDBJ databases">
        <authorList>
            <consortium name="Pathogen Informatics"/>
        </authorList>
    </citation>
    <scope>NUCLEOTIDE SEQUENCE [LARGE SCALE GENOMIC DNA]</scope>
</reference>
<organism evidence="7 8">
    <name type="scientific">Strongylus vulgaris</name>
    <name type="common">Blood worm</name>
    <dbReference type="NCBI Taxonomy" id="40348"/>
    <lineage>
        <taxon>Eukaryota</taxon>
        <taxon>Metazoa</taxon>
        <taxon>Ecdysozoa</taxon>
        <taxon>Nematoda</taxon>
        <taxon>Chromadorea</taxon>
        <taxon>Rhabditida</taxon>
        <taxon>Rhabditina</taxon>
        <taxon>Rhabditomorpha</taxon>
        <taxon>Strongyloidea</taxon>
        <taxon>Strongylidae</taxon>
        <taxon>Strongylus</taxon>
    </lineage>
</organism>
<sequence length="306" mass="34360">MLSFFQIYCYAVNGFSIFCNGILLILSSHKSVEAIQELRYFLSNISVAGVVLSLCLLLIQPQMVTRGPMCIRVPHGPLSILNADIVKLTSSVAIVFYMYGMLSFPLFFIYRTMVLVNSAALGQYFNKRNLLITFAVIFIFCCLEGACLYYSNIPYEDLSERLNKTSKIMQHFDQQYKVPEQAIPHLTDGAQTTPATLHNISGVIPVAEDFKRYLALTGDDYTRNPLILYFYGIAVVSHALSYLIILISAHFMMNTLREKQGTMSLDTVVANEVLVHAVFAEAFLPLMFALPVAANAMLSTFYERSL</sequence>
<evidence type="ECO:0000256" key="6">
    <source>
        <dbReference type="SAM" id="Phobius"/>
    </source>
</evidence>
<dbReference type="InterPro" id="IPR050920">
    <property type="entry name" value="Nematode_rcpt-like_delta"/>
</dbReference>
<keyword evidence="4 6" id="KW-1133">Transmembrane helix</keyword>
<evidence type="ECO:0000313" key="7">
    <source>
        <dbReference type="EMBL" id="VDM78711.1"/>
    </source>
</evidence>
<feature type="transmembrane region" description="Helical" evidence="6">
    <location>
        <begin position="7"/>
        <end position="26"/>
    </location>
</feature>
<evidence type="ECO:0000313" key="8">
    <source>
        <dbReference type="Proteomes" id="UP000270094"/>
    </source>
</evidence>
<accession>A0A3P7J0P7</accession>
<dbReference type="InterPro" id="IPR019421">
    <property type="entry name" value="7TM_GPCR_serpentine_rcpt_Srd"/>
</dbReference>
<feature type="transmembrane region" description="Helical" evidence="6">
    <location>
        <begin position="130"/>
        <end position="151"/>
    </location>
</feature>
<feature type="transmembrane region" description="Helical" evidence="6">
    <location>
        <begin position="88"/>
        <end position="110"/>
    </location>
</feature>